<organism evidence="2 3">
    <name type="scientific">Streptomyces flavidovirens</name>
    <dbReference type="NCBI Taxonomy" id="67298"/>
    <lineage>
        <taxon>Bacteria</taxon>
        <taxon>Bacillati</taxon>
        <taxon>Actinomycetota</taxon>
        <taxon>Actinomycetes</taxon>
        <taxon>Kitasatosporales</taxon>
        <taxon>Streptomycetaceae</taxon>
        <taxon>Streptomyces</taxon>
    </lineage>
</organism>
<reference evidence="2 3" key="1">
    <citation type="submission" date="2024-10" db="EMBL/GenBank/DDBJ databases">
        <title>The Natural Products Discovery Center: Release of the First 8490 Sequenced Strains for Exploring Actinobacteria Biosynthetic Diversity.</title>
        <authorList>
            <person name="Kalkreuter E."/>
            <person name="Kautsar S.A."/>
            <person name="Yang D."/>
            <person name="Bader C.D."/>
            <person name="Teijaro C.N."/>
            <person name="Fluegel L."/>
            <person name="Davis C.M."/>
            <person name="Simpson J.R."/>
            <person name="Lauterbach L."/>
            <person name="Steele A.D."/>
            <person name="Gui C."/>
            <person name="Meng S."/>
            <person name="Li G."/>
            <person name="Viehrig K."/>
            <person name="Ye F."/>
            <person name="Su P."/>
            <person name="Kiefer A.F."/>
            <person name="Nichols A."/>
            <person name="Cepeda A.J."/>
            <person name="Yan W."/>
            <person name="Fan B."/>
            <person name="Jiang Y."/>
            <person name="Adhikari A."/>
            <person name="Zheng C.-J."/>
            <person name="Schuster L."/>
            <person name="Cowan T.M."/>
            <person name="Smanski M.J."/>
            <person name="Chevrette M.G."/>
            <person name="De Carvalho L.P.S."/>
            <person name="Shen B."/>
        </authorList>
    </citation>
    <scope>NUCLEOTIDE SEQUENCE [LARGE SCALE GENOMIC DNA]</scope>
    <source>
        <strain evidence="2 3">NPDC003029</strain>
    </source>
</reference>
<dbReference type="Pfam" id="PF13340">
    <property type="entry name" value="DUF4096"/>
    <property type="match status" value="1"/>
</dbReference>
<dbReference type="RefSeq" id="WP_387898765.1">
    <property type="nucleotide sequence ID" value="NZ_JBIAPK010000013.1"/>
</dbReference>
<evidence type="ECO:0000313" key="2">
    <source>
        <dbReference type="EMBL" id="MFF3343230.1"/>
    </source>
</evidence>
<comment type="caution">
    <text evidence="2">The sequence shown here is derived from an EMBL/GenBank/DDBJ whole genome shotgun (WGS) entry which is preliminary data.</text>
</comment>
<gene>
    <name evidence="2" type="ORF">ACFYWW_31790</name>
</gene>
<dbReference type="PANTHER" id="PTHR46637:SF1">
    <property type="entry name" value="BLL5188 PROTEIN"/>
    <property type="match status" value="1"/>
</dbReference>
<sequence>MSAPRPCLYGRGELHKRRKITETRATCNATSSATPRRNPWRNAWCNRCCRRTGPGSPNTGVLHGQLAVVLGMRSGRWGWIVPDGLWELAEPLLPPARVRSQGGGVANIDDEAVFAAIIYVLVSGCAWRALPPCFGASKSTVHRRFVIWSRAGVWGQLHQKVLQLLDERDLVDLSRAVLDSAHVRAKRGANLQVRVPWTGVSPVPRCMSCPTRTDCPYGLDSPRPTPTTARH</sequence>
<name>A0ABW6RNS8_9ACTN</name>
<dbReference type="InterPro" id="IPR025161">
    <property type="entry name" value="IS402-like_dom"/>
</dbReference>
<accession>A0ABW6RNS8</accession>
<proteinExistence type="predicted"/>
<keyword evidence="3" id="KW-1185">Reference proteome</keyword>
<feature type="domain" description="Insertion element IS402-like" evidence="1">
    <location>
        <begin position="82"/>
        <end position="158"/>
    </location>
</feature>
<protein>
    <submittedName>
        <fullName evidence="2">Transposase</fullName>
    </submittedName>
</protein>
<dbReference type="InterPro" id="IPR052909">
    <property type="entry name" value="Transposase_6_like"/>
</dbReference>
<dbReference type="EMBL" id="JBIAPK010000013">
    <property type="protein sequence ID" value="MFF3343230.1"/>
    <property type="molecule type" value="Genomic_DNA"/>
</dbReference>
<evidence type="ECO:0000259" key="1">
    <source>
        <dbReference type="Pfam" id="PF13340"/>
    </source>
</evidence>
<evidence type="ECO:0000313" key="3">
    <source>
        <dbReference type="Proteomes" id="UP001601976"/>
    </source>
</evidence>
<dbReference type="Proteomes" id="UP001601976">
    <property type="component" value="Unassembled WGS sequence"/>
</dbReference>
<dbReference type="PANTHER" id="PTHR46637">
    <property type="entry name" value="TIS1421-TRANSPOSASE PROTEIN A"/>
    <property type="match status" value="1"/>
</dbReference>